<dbReference type="GO" id="GO:0016020">
    <property type="term" value="C:membrane"/>
    <property type="evidence" value="ECO:0007669"/>
    <property type="project" value="UniProtKB-SubCell"/>
</dbReference>
<evidence type="ECO:0000313" key="10">
    <source>
        <dbReference type="EMBL" id="KNF01005.1"/>
    </source>
</evidence>
<dbReference type="Proteomes" id="UP000054564">
    <property type="component" value="Unassembled WGS sequence"/>
</dbReference>
<dbReference type="InterPro" id="IPR032805">
    <property type="entry name" value="Wax_synthase_dom"/>
</dbReference>
<evidence type="ECO:0000256" key="7">
    <source>
        <dbReference type="ARBA" id="ARBA00023136"/>
    </source>
</evidence>
<dbReference type="AlphaFoldDB" id="A0A0L0VPU3"/>
<dbReference type="PANTHER" id="PTHR31595:SF57">
    <property type="entry name" value="OS04G0481900 PROTEIN"/>
    <property type="match status" value="1"/>
</dbReference>
<dbReference type="Pfam" id="PF13813">
    <property type="entry name" value="MBOAT_2"/>
    <property type="match status" value="1"/>
</dbReference>
<dbReference type="GO" id="GO:0008374">
    <property type="term" value="F:O-acyltransferase activity"/>
    <property type="evidence" value="ECO:0007669"/>
    <property type="project" value="InterPro"/>
</dbReference>
<feature type="transmembrane region" description="Helical" evidence="8">
    <location>
        <begin position="87"/>
        <end position="112"/>
    </location>
</feature>
<keyword evidence="4" id="KW-0808">Transferase</keyword>
<sequence length="316" mass="36444">MEYLLNPFLLAFAGSTNPSRISKTKAGVNHDIRADLIFLWTTLKRMVLLNFFSMAALMCWKMSNDESYSTDQPVFGLMRHYKLEIRAFCWGVFVWTGIDLPGCLLRTLMFIIKMMNRLITNQISNSTISDKLEEFNKLDLSQTYPLFFKNLPISAPSVTDFWSRHWHEVLKDLFIEAGVIPVTYFLVNCLGFQPKSKFVRISGIMSAFTISGVIHEIGLWTASPLDLQFNTTIFFLSQGVGVCLENGFKNISGRKVNGLIGRIWLLIWLVYFGQPMVTIWLENLRFDQMNFFRKVDEIGLVRLVFTPMIVPKLLLF</sequence>
<dbReference type="InterPro" id="IPR044851">
    <property type="entry name" value="Wax_synthase"/>
</dbReference>
<evidence type="ECO:0000256" key="4">
    <source>
        <dbReference type="ARBA" id="ARBA00022679"/>
    </source>
</evidence>
<organism evidence="10 11">
    <name type="scientific">Puccinia striiformis f. sp. tritici PST-78</name>
    <dbReference type="NCBI Taxonomy" id="1165861"/>
    <lineage>
        <taxon>Eukaryota</taxon>
        <taxon>Fungi</taxon>
        <taxon>Dikarya</taxon>
        <taxon>Basidiomycota</taxon>
        <taxon>Pucciniomycotina</taxon>
        <taxon>Pucciniomycetes</taxon>
        <taxon>Pucciniales</taxon>
        <taxon>Pucciniaceae</taxon>
        <taxon>Puccinia</taxon>
    </lineage>
</organism>
<evidence type="ECO:0000259" key="9">
    <source>
        <dbReference type="Pfam" id="PF13813"/>
    </source>
</evidence>
<reference evidence="11" key="1">
    <citation type="submission" date="2014-03" db="EMBL/GenBank/DDBJ databases">
        <title>The Genome Sequence of Puccinia striiformis f. sp. tritici PST-78.</title>
        <authorList>
            <consortium name="The Broad Institute Genome Sequencing Platform"/>
            <person name="Cuomo C."/>
            <person name="Hulbert S."/>
            <person name="Chen X."/>
            <person name="Walker B."/>
            <person name="Young S.K."/>
            <person name="Zeng Q."/>
            <person name="Gargeya S."/>
            <person name="Fitzgerald M."/>
            <person name="Haas B."/>
            <person name="Abouelleil A."/>
            <person name="Alvarado L."/>
            <person name="Arachchi H.M."/>
            <person name="Berlin A.M."/>
            <person name="Chapman S.B."/>
            <person name="Goldberg J."/>
            <person name="Griggs A."/>
            <person name="Gujja S."/>
            <person name="Hansen M."/>
            <person name="Howarth C."/>
            <person name="Imamovic A."/>
            <person name="Larimer J."/>
            <person name="McCowan C."/>
            <person name="Montmayeur A."/>
            <person name="Murphy C."/>
            <person name="Neiman D."/>
            <person name="Pearson M."/>
            <person name="Priest M."/>
            <person name="Roberts A."/>
            <person name="Saif S."/>
            <person name="Shea T."/>
            <person name="Sisk P."/>
            <person name="Sykes S."/>
            <person name="Wortman J."/>
            <person name="Nusbaum C."/>
            <person name="Birren B."/>
        </authorList>
    </citation>
    <scope>NUCLEOTIDE SEQUENCE [LARGE SCALE GENOMIC DNA]</scope>
    <source>
        <strain evidence="11">race PST-78</strain>
    </source>
</reference>
<gene>
    <name evidence="10" type="ORF">PSTG_05639</name>
</gene>
<dbReference type="GO" id="GO:0006629">
    <property type="term" value="P:lipid metabolic process"/>
    <property type="evidence" value="ECO:0007669"/>
    <property type="project" value="InterPro"/>
</dbReference>
<keyword evidence="5 8" id="KW-0812">Transmembrane</keyword>
<comment type="subcellular location">
    <subcellularLocation>
        <location evidence="1">Membrane</location>
        <topology evidence="1">Multi-pass membrane protein</topology>
    </subcellularLocation>
</comment>
<evidence type="ECO:0000256" key="1">
    <source>
        <dbReference type="ARBA" id="ARBA00004141"/>
    </source>
</evidence>
<proteinExistence type="inferred from homology"/>
<evidence type="ECO:0000256" key="6">
    <source>
        <dbReference type="ARBA" id="ARBA00022989"/>
    </source>
</evidence>
<feature type="transmembrane region" description="Helical" evidence="8">
    <location>
        <begin position="173"/>
        <end position="192"/>
    </location>
</feature>
<dbReference type="OrthoDB" id="1077582at2759"/>
<evidence type="ECO:0000256" key="3">
    <source>
        <dbReference type="ARBA" id="ARBA00007282"/>
    </source>
</evidence>
<dbReference type="STRING" id="1165861.A0A0L0VPU3"/>
<keyword evidence="6 8" id="KW-1133">Transmembrane helix</keyword>
<comment type="pathway">
    <text evidence="2">Secondary metabolite biosynthesis.</text>
</comment>
<name>A0A0L0VPU3_9BASI</name>
<evidence type="ECO:0000256" key="2">
    <source>
        <dbReference type="ARBA" id="ARBA00005179"/>
    </source>
</evidence>
<evidence type="ECO:0000313" key="11">
    <source>
        <dbReference type="Proteomes" id="UP000054564"/>
    </source>
</evidence>
<keyword evidence="11" id="KW-1185">Reference proteome</keyword>
<feature type="transmembrane region" description="Helical" evidence="8">
    <location>
        <begin position="260"/>
        <end position="281"/>
    </location>
</feature>
<feature type="transmembrane region" description="Helical" evidence="8">
    <location>
        <begin position="37"/>
        <end position="60"/>
    </location>
</feature>
<comment type="similarity">
    <text evidence="3">Belongs to the wax synthase family.</text>
</comment>
<evidence type="ECO:0000256" key="8">
    <source>
        <dbReference type="SAM" id="Phobius"/>
    </source>
</evidence>
<accession>A0A0L0VPU3</accession>
<comment type="caution">
    <text evidence="10">The sequence shown here is derived from an EMBL/GenBank/DDBJ whole genome shotgun (WGS) entry which is preliminary data.</text>
</comment>
<protein>
    <recommendedName>
        <fullName evidence="9">Wax synthase domain-containing protein</fullName>
    </recommendedName>
</protein>
<keyword evidence="7 8" id="KW-0472">Membrane</keyword>
<dbReference type="PANTHER" id="PTHR31595">
    <property type="entry name" value="LONG-CHAIN-ALCOHOL O-FATTY-ACYLTRANSFERASE 3-RELATED"/>
    <property type="match status" value="1"/>
</dbReference>
<feature type="domain" description="Wax synthase" evidence="9">
    <location>
        <begin position="145"/>
        <end position="236"/>
    </location>
</feature>
<evidence type="ECO:0000256" key="5">
    <source>
        <dbReference type="ARBA" id="ARBA00022692"/>
    </source>
</evidence>
<dbReference type="EMBL" id="AJIL01000032">
    <property type="protein sequence ID" value="KNF01005.1"/>
    <property type="molecule type" value="Genomic_DNA"/>
</dbReference>